<proteinExistence type="predicted"/>
<gene>
    <name evidence="1" type="ORF">SMRZ_LOCUS18427</name>
</gene>
<protein>
    <submittedName>
        <fullName evidence="1">Uncharacterized protein</fullName>
    </submittedName>
</protein>
<name>A0A183MQV2_9TREM</name>
<dbReference type="EMBL" id="UZAI01017647">
    <property type="protein sequence ID" value="VDP27812.1"/>
    <property type="molecule type" value="Genomic_DNA"/>
</dbReference>
<dbReference type="Proteomes" id="UP000277204">
    <property type="component" value="Unassembled WGS sequence"/>
</dbReference>
<evidence type="ECO:0000313" key="2">
    <source>
        <dbReference type="Proteomes" id="UP000277204"/>
    </source>
</evidence>
<reference evidence="1 2" key="1">
    <citation type="submission" date="2018-11" db="EMBL/GenBank/DDBJ databases">
        <authorList>
            <consortium name="Pathogen Informatics"/>
        </authorList>
    </citation>
    <scope>NUCLEOTIDE SEQUENCE [LARGE SCALE GENOMIC DNA]</scope>
    <source>
        <strain evidence="1 2">Zambia</strain>
    </source>
</reference>
<dbReference type="STRING" id="48269.A0A183MQV2"/>
<accession>A0A183MQV2</accession>
<organism evidence="1 2">
    <name type="scientific">Schistosoma margrebowiei</name>
    <dbReference type="NCBI Taxonomy" id="48269"/>
    <lineage>
        <taxon>Eukaryota</taxon>
        <taxon>Metazoa</taxon>
        <taxon>Spiralia</taxon>
        <taxon>Lophotrochozoa</taxon>
        <taxon>Platyhelminthes</taxon>
        <taxon>Trematoda</taxon>
        <taxon>Digenea</taxon>
        <taxon>Strigeidida</taxon>
        <taxon>Schistosomatoidea</taxon>
        <taxon>Schistosomatidae</taxon>
        <taxon>Schistosoma</taxon>
    </lineage>
</organism>
<dbReference type="AlphaFoldDB" id="A0A183MQV2"/>
<sequence length="103" mass="12517">MGDVRTKRGPDIDSDQHMMVVKMKLKLKEYWTTRQTTLQRFNTAFLWHIDELNQFKITLNNRFQTLQDLLKREIAKENNWKGIKEAITPSCYRTMDREKHHHE</sequence>
<keyword evidence="2" id="KW-1185">Reference proteome</keyword>
<evidence type="ECO:0000313" key="1">
    <source>
        <dbReference type="EMBL" id="VDP27812.1"/>
    </source>
</evidence>